<feature type="domain" description="PIN" evidence="1">
    <location>
        <begin position="1"/>
        <end position="106"/>
    </location>
</feature>
<dbReference type="Pfam" id="PF13470">
    <property type="entry name" value="PIN_3"/>
    <property type="match status" value="1"/>
</dbReference>
<accession>A0A6J4P6K0</accession>
<dbReference type="InterPro" id="IPR029060">
    <property type="entry name" value="PIN-like_dom_sf"/>
</dbReference>
<dbReference type="PANTHER" id="PTHR34610">
    <property type="entry name" value="SSL7007 PROTEIN"/>
    <property type="match status" value="1"/>
</dbReference>
<dbReference type="SUPFAM" id="SSF88723">
    <property type="entry name" value="PIN domain-like"/>
    <property type="match status" value="1"/>
</dbReference>
<proteinExistence type="predicted"/>
<dbReference type="NCBIfam" id="TIGR00305">
    <property type="entry name" value="putative toxin-antitoxin system toxin component, PIN family"/>
    <property type="match status" value="1"/>
</dbReference>
<protein>
    <recommendedName>
        <fullName evidence="1">PIN domain-containing protein</fullName>
    </recommendedName>
</protein>
<gene>
    <name evidence="2" type="ORF">AVDCRST_MAG51-1218</name>
</gene>
<dbReference type="AlphaFoldDB" id="A0A6J4P6K0"/>
<dbReference type="EMBL" id="CADCUX010000278">
    <property type="protein sequence ID" value="CAA9407642.1"/>
    <property type="molecule type" value="Genomic_DNA"/>
</dbReference>
<dbReference type="InterPro" id="IPR002716">
    <property type="entry name" value="PIN_dom"/>
</dbReference>
<reference evidence="2" key="1">
    <citation type="submission" date="2020-02" db="EMBL/GenBank/DDBJ databases">
        <authorList>
            <person name="Meier V. D."/>
        </authorList>
    </citation>
    <scope>NUCLEOTIDE SEQUENCE</scope>
    <source>
        <strain evidence="2">AVDCRST_MAG51</strain>
    </source>
</reference>
<evidence type="ECO:0000259" key="1">
    <source>
        <dbReference type="Pfam" id="PF13470"/>
    </source>
</evidence>
<dbReference type="InterPro" id="IPR002850">
    <property type="entry name" value="PIN_toxin-like"/>
</dbReference>
<name>A0A6J4P6K0_9BURK</name>
<organism evidence="2">
    <name type="scientific">uncultured Ramlibacter sp</name>
    <dbReference type="NCBI Taxonomy" id="260755"/>
    <lineage>
        <taxon>Bacteria</taxon>
        <taxon>Pseudomonadati</taxon>
        <taxon>Pseudomonadota</taxon>
        <taxon>Betaproteobacteria</taxon>
        <taxon>Burkholderiales</taxon>
        <taxon>Comamonadaceae</taxon>
        <taxon>Ramlibacter</taxon>
        <taxon>environmental samples</taxon>
    </lineage>
</organism>
<evidence type="ECO:0000313" key="2">
    <source>
        <dbReference type="EMBL" id="CAA9407642.1"/>
    </source>
</evidence>
<dbReference type="PANTHER" id="PTHR34610:SF3">
    <property type="entry name" value="SSL7007 PROTEIN"/>
    <property type="match status" value="1"/>
</dbReference>
<sequence length="131" mass="14511">MLDTNIVLDTFLFADEAARPVLEGLASGRLRWLATPAMRIELERVLTYPKIVTRLAFRELAAADVLADFDRHAEVVETPPKAPLTCGDADDQKFIDLAVARGALLLSKDREVLALRKRLAKMDVQARPTLG</sequence>